<name>A0A0D6N6B1_9PROT</name>
<comment type="cofactor">
    <cofactor evidence="1">
        <name>pyrroloquinoline quinone</name>
        <dbReference type="ChEBI" id="CHEBI:58442"/>
    </cofactor>
</comment>
<evidence type="ECO:0000313" key="6">
    <source>
        <dbReference type="EMBL" id="GAN61567.1"/>
    </source>
</evidence>
<dbReference type="STRING" id="1231339.Abci_040_002"/>
<gene>
    <name evidence="6" type="ORF">Abci_040_002</name>
    <name evidence="7" type="ORF">ACI01nite_27290</name>
</gene>
<dbReference type="SMART" id="SM00564">
    <property type="entry name" value="PQQ"/>
    <property type="match status" value="6"/>
</dbReference>
<feature type="transmembrane region" description="Helical" evidence="4">
    <location>
        <begin position="7"/>
        <end position="26"/>
    </location>
</feature>
<accession>A0A0D6N6B1</accession>
<accession>A0A6N3SU51</accession>
<keyword evidence="9" id="KW-1185">Reference proteome</keyword>
<feature type="domain" description="Pyrrolo-quinoline quinone repeat" evidence="5">
    <location>
        <begin position="163"/>
        <end position="772"/>
    </location>
</feature>
<dbReference type="EMBL" id="BJVU01000026">
    <property type="protein sequence ID" value="GEL60127.1"/>
    <property type="molecule type" value="Genomic_DNA"/>
</dbReference>
<keyword evidence="4" id="KW-0812">Transmembrane</keyword>
<dbReference type="GO" id="GO:0008876">
    <property type="term" value="F:quinoprotein glucose dehydrogenase activity"/>
    <property type="evidence" value="ECO:0007669"/>
    <property type="project" value="TreeGrafter"/>
</dbReference>
<feature type="transmembrane region" description="Helical" evidence="4">
    <location>
        <begin position="85"/>
        <end position="104"/>
    </location>
</feature>
<dbReference type="EMBL" id="BAMV01000039">
    <property type="protein sequence ID" value="GAN61567.1"/>
    <property type="molecule type" value="Genomic_DNA"/>
</dbReference>
<evidence type="ECO:0000313" key="7">
    <source>
        <dbReference type="EMBL" id="GEL60127.1"/>
    </source>
</evidence>
<dbReference type="GO" id="GO:0016020">
    <property type="term" value="C:membrane"/>
    <property type="evidence" value="ECO:0007669"/>
    <property type="project" value="InterPro"/>
</dbReference>
<keyword evidence="4" id="KW-0472">Membrane</keyword>
<dbReference type="Gene3D" id="2.140.10.10">
    <property type="entry name" value="Quinoprotein alcohol dehydrogenase-like superfamily"/>
    <property type="match status" value="1"/>
</dbReference>
<keyword evidence="3" id="KW-0560">Oxidoreductase</keyword>
<comment type="similarity">
    <text evidence="2">Belongs to the bacterial PQQ dehydrogenase family.</text>
</comment>
<proteinExistence type="inferred from homology"/>
<evidence type="ECO:0000313" key="9">
    <source>
        <dbReference type="Proteomes" id="UP000321891"/>
    </source>
</evidence>
<dbReference type="InterPro" id="IPR002372">
    <property type="entry name" value="PQQ_rpt_dom"/>
</dbReference>
<dbReference type="AlphaFoldDB" id="A0A0D6N6B1"/>
<sequence length="798" mass="87652">MIMLVPLVGGVCTALGVILTFSGLWLAAIGGAWFYIFSGILMTCIGISLIKKSILAFYFAWLLLSISVVWSFWEVGIDFWQTVPRVLTYLVVTLIVCALVPFLSERNGNKPVSGKVGGGLAALLGCVFAAFVASMFSPHAQVTSSGPAKVIDEHAGDNFGNDWRDWGRNTSGQRFAQFTQINKNNVNKLKVAWIFRTGDLAVNGAEYQVTPIKINDTVYLCTPLNKVIAIDPVTGKEKWRFDPKVLINDQNKDWKRCRGVSYTDEPGATLTDRSLADTTQTLTSDQSADATCRKRIISTTIDARLFALDADSGTLCENFGDHGYVNLLDNLGEMEPGHYYVTAAPLVAGGVVVVGGKISDNLKVGEPSGVVRAYDSQTGKVLWAFDPARGGEDTSPLPQGQIYTRETPNFWGTAAYDPDLKLVYFPTGNQTPDFWTGNRHDYSNKYGDAIVALDIKTGHERWHFNTAHIDQFDYDNTSQPLLYDLPDKNGNKIPLIIQLTKRGQVFVLDRRDGKPVFAVEEHKVQTDVMPGMQVSPTQPYSAISVGTTPLTEADMWGATPFDQLYCRIQFRGMRWSGEWTPLSDQQRTLIYPGYYGGMNWGGGAIDPSTGTLIVNDIRIAQWGQFIKQDEAKRRGLKPGAEGEYSEQKGTPWGVVRSIFLSPLGVPCFKPPFGTMSAIDLTTGKTRWQVPLGSIQDAAVHGVVPHTYIPLGMPTMGGPLVTKGGLTFFFGSLDYYIRAFDNDTGKELWKGRLPVGGQGAPMTYVGRDNKQYIVLVDGGATRTGSNKNRGDYVIAYSLP</sequence>
<dbReference type="PANTHER" id="PTHR32303">
    <property type="entry name" value="QUINOPROTEIN ALCOHOL DEHYDROGENASE (CYTOCHROME C)"/>
    <property type="match status" value="1"/>
</dbReference>
<keyword evidence="4" id="KW-1133">Transmembrane helix</keyword>
<evidence type="ECO:0000313" key="8">
    <source>
        <dbReference type="Proteomes" id="UP000032671"/>
    </source>
</evidence>
<dbReference type="CDD" id="cd10280">
    <property type="entry name" value="PQQ_mGDH"/>
    <property type="match status" value="1"/>
</dbReference>
<protein>
    <submittedName>
        <fullName evidence="6">Glucose/methanol dehydrogenase PQQ-dependent</fullName>
    </submittedName>
    <submittedName>
        <fullName evidence="7">Quinate dehydrogenase</fullName>
    </submittedName>
</protein>
<comment type="caution">
    <text evidence="6">The sequence shown here is derived from an EMBL/GenBank/DDBJ whole genome shotgun (WGS) entry which is preliminary data.</text>
</comment>
<reference evidence="7 9" key="2">
    <citation type="submission" date="2019-07" db="EMBL/GenBank/DDBJ databases">
        <title>Whole genome shotgun sequence of Acetobacter cibinongensis NBRC 16605.</title>
        <authorList>
            <person name="Hosoyama A."/>
            <person name="Uohara A."/>
            <person name="Ohji S."/>
            <person name="Ichikawa N."/>
        </authorList>
    </citation>
    <scope>NUCLEOTIDE SEQUENCE [LARGE SCALE GENOMIC DNA]</scope>
    <source>
        <strain evidence="7 9">NBRC 16605</strain>
    </source>
</reference>
<feature type="transmembrane region" description="Helical" evidence="4">
    <location>
        <begin position="55"/>
        <end position="73"/>
    </location>
</feature>
<feature type="transmembrane region" description="Helical" evidence="4">
    <location>
        <begin position="116"/>
        <end position="136"/>
    </location>
</feature>
<evidence type="ECO:0000256" key="4">
    <source>
        <dbReference type="SAM" id="Phobius"/>
    </source>
</evidence>
<dbReference type="Proteomes" id="UP000032671">
    <property type="component" value="Unassembled WGS sequence"/>
</dbReference>
<feature type="transmembrane region" description="Helical" evidence="4">
    <location>
        <begin position="32"/>
        <end position="50"/>
    </location>
</feature>
<dbReference type="PANTHER" id="PTHR32303:SF4">
    <property type="entry name" value="QUINOPROTEIN GLUCOSE DEHYDROGENASE"/>
    <property type="match status" value="1"/>
</dbReference>
<evidence type="ECO:0000256" key="3">
    <source>
        <dbReference type="ARBA" id="ARBA00023002"/>
    </source>
</evidence>
<dbReference type="Pfam" id="PF01011">
    <property type="entry name" value="PQQ"/>
    <property type="match status" value="1"/>
</dbReference>
<dbReference type="GO" id="GO:0048038">
    <property type="term" value="F:quinone binding"/>
    <property type="evidence" value="ECO:0007669"/>
    <property type="project" value="InterPro"/>
</dbReference>
<dbReference type="InterPro" id="IPR018391">
    <property type="entry name" value="PQQ_b-propeller_rpt"/>
</dbReference>
<evidence type="ECO:0000259" key="5">
    <source>
        <dbReference type="Pfam" id="PF01011"/>
    </source>
</evidence>
<reference evidence="6 8" key="1">
    <citation type="submission" date="2012-11" db="EMBL/GenBank/DDBJ databases">
        <title>Whole genome sequence of Acetobacter cibinongensis 4H-1.</title>
        <authorList>
            <person name="Azuma Y."/>
            <person name="Higashiura N."/>
            <person name="Hirakawa H."/>
            <person name="Matsushita K."/>
        </authorList>
    </citation>
    <scope>NUCLEOTIDE SEQUENCE [LARGE SCALE GENOMIC DNA]</scope>
    <source>
        <strain evidence="6 8">4H-1</strain>
    </source>
</reference>
<evidence type="ECO:0000256" key="1">
    <source>
        <dbReference type="ARBA" id="ARBA00001931"/>
    </source>
</evidence>
<evidence type="ECO:0000256" key="2">
    <source>
        <dbReference type="ARBA" id="ARBA00008156"/>
    </source>
</evidence>
<dbReference type="Proteomes" id="UP000321891">
    <property type="component" value="Unassembled WGS sequence"/>
</dbReference>
<organism evidence="6 8">
    <name type="scientific">Acetobacter cibinongensis</name>
    <dbReference type="NCBI Taxonomy" id="146475"/>
    <lineage>
        <taxon>Bacteria</taxon>
        <taxon>Pseudomonadati</taxon>
        <taxon>Pseudomonadota</taxon>
        <taxon>Alphaproteobacteria</taxon>
        <taxon>Acetobacterales</taxon>
        <taxon>Acetobacteraceae</taxon>
        <taxon>Acetobacter</taxon>
    </lineage>
</organism>
<dbReference type="InterPro" id="IPR011047">
    <property type="entry name" value="Quinoprotein_ADH-like_sf"/>
</dbReference>
<dbReference type="SUPFAM" id="SSF50998">
    <property type="entry name" value="Quinoprotein alcohol dehydrogenase-like"/>
    <property type="match status" value="1"/>
</dbReference>
<dbReference type="RefSeq" id="WP_052944840.1">
    <property type="nucleotide sequence ID" value="NZ_BAMV01000039.1"/>
</dbReference>
<dbReference type="NCBIfam" id="TIGR03074">
    <property type="entry name" value="PQQ_membr_DH"/>
    <property type="match status" value="1"/>
</dbReference>
<dbReference type="InterPro" id="IPR017511">
    <property type="entry name" value="PQQ_mDH"/>
</dbReference>